<dbReference type="Pfam" id="PF20649">
    <property type="entry name" value="COG5_C"/>
    <property type="match status" value="1"/>
</dbReference>
<dbReference type="PANTHER" id="PTHR13228">
    <property type="entry name" value="CONSERVED OLIGOMERIC GOLGI COMPLEX COMPONENT 5"/>
    <property type="match status" value="1"/>
</dbReference>
<reference evidence="7 8" key="1">
    <citation type="submission" date="2018-12" db="EMBL/GenBank/DDBJ databases">
        <authorList>
            <person name="Tiukova I."/>
            <person name="Dainat J."/>
        </authorList>
    </citation>
    <scope>NUCLEOTIDE SEQUENCE [LARGE SCALE GENOMIC DNA]</scope>
</reference>
<proteinExistence type="predicted"/>
<dbReference type="EMBL" id="CAACVR010000001">
    <property type="protein sequence ID" value="VEU19792.1"/>
    <property type="molecule type" value="Genomic_DNA"/>
</dbReference>
<dbReference type="FunCoup" id="A0A448YFV1">
    <property type="interactions" value="54"/>
</dbReference>
<evidence type="ECO:0000256" key="3">
    <source>
        <dbReference type="ARBA" id="ARBA00023034"/>
    </source>
</evidence>
<feature type="domain" description="Conserved oligomeric Golgi complex subunit 5 helical" evidence="6">
    <location>
        <begin position="177"/>
        <end position="359"/>
    </location>
</feature>
<dbReference type="InterPro" id="IPR048485">
    <property type="entry name" value="COG5_helical"/>
</dbReference>
<dbReference type="GO" id="GO:0017119">
    <property type="term" value="C:Golgi transport complex"/>
    <property type="evidence" value="ECO:0007669"/>
    <property type="project" value="InterPro"/>
</dbReference>
<feature type="domain" description="Conserved oligomeric Golgi complex subunit 5 N-terminal" evidence="5">
    <location>
        <begin position="8"/>
        <end position="139"/>
    </location>
</feature>
<keyword evidence="4" id="KW-0472">Membrane</keyword>
<accession>A0A448YFV1</accession>
<keyword evidence="3" id="KW-0333">Golgi apparatus</keyword>
<organism evidence="7 8">
    <name type="scientific">Brettanomyces naardenensis</name>
    <name type="common">Yeast</name>
    <dbReference type="NCBI Taxonomy" id="13370"/>
    <lineage>
        <taxon>Eukaryota</taxon>
        <taxon>Fungi</taxon>
        <taxon>Dikarya</taxon>
        <taxon>Ascomycota</taxon>
        <taxon>Saccharomycotina</taxon>
        <taxon>Pichiomycetes</taxon>
        <taxon>Pichiales</taxon>
        <taxon>Pichiaceae</taxon>
        <taxon>Brettanomyces</taxon>
    </lineage>
</organism>
<evidence type="ECO:0000259" key="5">
    <source>
        <dbReference type="Pfam" id="PF10392"/>
    </source>
</evidence>
<evidence type="ECO:0000256" key="1">
    <source>
        <dbReference type="ARBA" id="ARBA00004395"/>
    </source>
</evidence>
<dbReference type="GO" id="GO:0006891">
    <property type="term" value="P:intra-Golgi vesicle-mediated transport"/>
    <property type="evidence" value="ECO:0007669"/>
    <property type="project" value="InterPro"/>
</dbReference>
<dbReference type="Proteomes" id="UP000290900">
    <property type="component" value="Unassembled WGS sequence"/>
</dbReference>
<name>A0A448YFV1_BRENA</name>
<protein>
    <recommendedName>
        <fullName evidence="2">Conserved oligomeric Golgi complex subunit 5</fullName>
    </recommendedName>
</protein>
<dbReference type="Pfam" id="PF10392">
    <property type="entry name" value="COG5_N"/>
    <property type="match status" value="1"/>
</dbReference>
<dbReference type="OrthoDB" id="18786at2759"/>
<evidence type="ECO:0000256" key="4">
    <source>
        <dbReference type="ARBA" id="ARBA00023136"/>
    </source>
</evidence>
<evidence type="ECO:0000259" key="6">
    <source>
        <dbReference type="Pfam" id="PF20649"/>
    </source>
</evidence>
<dbReference type="InParanoid" id="A0A448YFV1"/>
<keyword evidence="8" id="KW-1185">Reference proteome</keyword>
<dbReference type="STRING" id="13370.A0A448YFV1"/>
<sequence>MSDLSDYEAYLEDGFNAVDFANGLVLSTNNSDDTELDLLTPLKRLNFDLKDLDRKIKQSVDTNYAECICEFESLDKFAGTVSELEPALKQLNLSYSRLDREILTPYNECNRIHSALKKIHQTSTLLRSSIYFLFLISKIEEIDKTDQGLSKRPFKNVNLLAKLQNQLTLHLADSSYMKSLKLVRDYEEFQPALYTKSLDICCSNFKAFNIDQYDNQSMLNIINALIYLSPEAFFNQLQQLISSKTTLSVNLISRNLNNVRSLDRIFTEVSKQGKLMSRLDNLMNNNDWVGSKTDEQITGQAIWDAVGTKLDLNSPLVTVFWRDVATGIEPRFKEVMSKGGPTARQLKSSKEDITSSIKRSLLNSFDDSSKKEDRIELTLMLNAIHSLDSYHRG</sequence>
<dbReference type="InterPro" id="IPR019465">
    <property type="entry name" value="Cog5"/>
</dbReference>
<comment type="subcellular location">
    <subcellularLocation>
        <location evidence="1">Golgi apparatus membrane</location>
        <topology evidence="1">Peripheral membrane protein</topology>
    </subcellularLocation>
</comment>
<evidence type="ECO:0000256" key="2">
    <source>
        <dbReference type="ARBA" id="ARBA00020974"/>
    </source>
</evidence>
<evidence type="ECO:0000313" key="8">
    <source>
        <dbReference type="Proteomes" id="UP000290900"/>
    </source>
</evidence>
<gene>
    <name evidence="7" type="ORF">BRENAR_LOCUS528</name>
</gene>
<dbReference type="InterPro" id="IPR049176">
    <property type="entry name" value="COG5_N"/>
</dbReference>
<dbReference type="GO" id="GO:0000139">
    <property type="term" value="C:Golgi membrane"/>
    <property type="evidence" value="ECO:0007669"/>
    <property type="project" value="UniProtKB-SubCell"/>
</dbReference>
<dbReference type="AlphaFoldDB" id="A0A448YFV1"/>
<dbReference type="PANTHER" id="PTHR13228:SF3">
    <property type="entry name" value="CONSERVED OLIGOMERIC GOLGI COMPLEX SUBUNIT 5"/>
    <property type="match status" value="1"/>
</dbReference>
<evidence type="ECO:0000313" key="7">
    <source>
        <dbReference type="EMBL" id="VEU19792.1"/>
    </source>
</evidence>